<feature type="non-terminal residue" evidence="2">
    <location>
        <position position="170"/>
    </location>
</feature>
<proteinExistence type="predicted"/>
<dbReference type="AlphaFoldDB" id="X0Y6L4"/>
<dbReference type="InterPro" id="IPR007160">
    <property type="entry name" value="DUF362"/>
</dbReference>
<feature type="domain" description="DUF362" evidence="1">
    <location>
        <begin position="7"/>
        <end position="169"/>
    </location>
</feature>
<protein>
    <recommendedName>
        <fullName evidence="1">DUF362 domain-containing protein</fullName>
    </recommendedName>
</protein>
<reference evidence="2" key="1">
    <citation type="journal article" date="2014" name="Front. Microbiol.">
        <title>High frequency of phylogenetically diverse reductive dehalogenase-homologous genes in deep subseafloor sedimentary metagenomes.</title>
        <authorList>
            <person name="Kawai M."/>
            <person name="Futagami T."/>
            <person name="Toyoda A."/>
            <person name="Takaki Y."/>
            <person name="Nishi S."/>
            <person name="Hori S."/>
            <person name="Arai W."/>
            <person name="Tsubouchi T."/>
            <person name="Morono Y."/>
            <person name="Uchiyama I."/>
            <person name="Ito T."/>
            <person name="Fujiyama A."/>
            <person name="Inagaki F."/>
            <person name="Takami H."/>
        </authorList>
    </citation>
    <scope>NUCLEOTIDE SEQUENCE</scope>
    <source>
        <strain evidence="2">Expedition CK06-06</strain>
    </source>
</reference>
<evidence type="ECO:0000313" key="2">
    <source>
        <dbReference type="EMBL" id="GAG44368.1"/>
    </source>
</evidence>
<accession>X0Y6L4</accession>
<comment type="caution">
    <text evidence="2">The sequence shown here is derived from an EMBL/GenBank/DDBJ whole genome shotgun (WGS) entry which is preliminary data.</text>
</comment>
<organism evidence="2">
    <name type="scientific">marine sediment metagenome</name>
    <dbReference type="NCBI Taxonomy" id="412755"/>
    <lineage>
        <taxon>unclassified sequences</taxon>
        <taxon>metagenomes</taxon>
        <taxon>ecological metagenomes</taxon>
    </lineage>
</organism>
<feature type="non-terminal residue" evidence="2">
    <location>
        <position position="1"/>
    </location>
</feature>
<dbReference type="Pfam" id="PF04015">
    <property type="entry name" value="DUF362"/>
    <property type="match status" value="1"/>
</dbReference>
<gene>
    <name evidence="2" type="ORF">S01H1_83338</name>
</gene>
<dbReference type="EMBL" id="BARS01056636">
    <property type="protein sequence ID" value="GAG44368.1"/>
    <property type="molecule type" value="Genomic_DNA"/>
</dbReference>
<sequence>QVRGKAVMLKPNFNSADPTPGSTHIDTLRALVENLKEMGAKSITLAERSGPGDSTRTVMEKKGIFLLAEELGFEILDLQEMGEDGWVLVQIEGSHWTKGFMFPSVYSEAECIVQTCCLKTHAFGGHFTMSLKCSVGMVPGGSPYMRELHTSPYQREMIAEINAAYSTDLV</sequence>
<name>X0Y6L4_9ZZZZ</name>
<evidence type="ECO:0000259" key="1">
    <source>
        <dbReference type="Pfam" id="PF04015"/>
    </source>
</evidence>